<sequence>MTKVLLLLMSVIVAVSLLGLGADFRSYDAQRNFAVAVVADDQEFIDLTPIQPYAYINTDGKIYFDFSRFNPNYPGGGKGVSPNTTYAFDQVFKVSNDLWENDSGYNGICVQVSASGNVARVLDLYSPDDVYGHTDPSNAADSVSMFIEGGNYSWVGFVINTNGYTAGNTIDGQITVVANAGNCPE</sequence>
<dbReference type="EMBL" id="DSYZ01000097">
    <property type="protein sequence ID" value="HGT83092.1"/>
    <property type="molecule type" value="Genomic_DNA"/>
</dbReference>
<organism evidence="1">
    <name type="scientific">Archaeoglobus fulgidus</name>
    <dbReference type="NCBI Taxonomy" id="2234"/>
    <lineage>
        <taxon>Archaea</taxon>
        <taxon>Methanobacteriati</taxon>
        <taxon>Methanobacteriota</taxon>
        <taxon>Archaeoglobi</taxon>
        <taxon>Archaeoglobales</taxon>
        <taxon>Archaeoglobaceae</taxon>
        <taxon>Archaeoglobus</taxon>
    </lineage>
</organism>
<reference evidence="1" key="1">
    <citation type="journal article" date="2020" name="mSystems">
        <title>Genome- and Community-Level Interaction Insights into Carbon Utilization and Element Cycling Functions of Hydrothermarchaeota in Hydrothermal Sediment.</title>
        <authorList>
            <person name="Zhou Z."/>
            <person name="Liu Y."/>
            <person name="Xu W."/>
            <person name="Pan J."/>
            <person name="Luo Z.H."/>
            <person name="Li M."/>
        </authorList>
    </citation>
    <scope>NUCLEOTIDE SEQUENCE [LARGE SCALE GENOMIC DNA]</scope>
    <source>
        <strain evidence="1">SpSt-587</strain>
    </source>
</reference>
<evidence type="ECO:0000313" key="1">
    <source>
        <dbReference type="EMBL" id="HGT83092.1"/>
    </source>
</evidence>
<dbReference type="Pfam" id="PF06510">
    <property type="entry name" value="DUF1102"/>
    <property type="match status" value="1"/>
</dbReference>
<dbReference type="InterPro" id="IPR009482">
    <property type="entry name" value="DUF1102"/>
</dbReference>
<comment type="caution">
    <text evidence="1">The sequence shown here is derived from an EMBL/GenBank/DDBJ whole genome shotgun (WGS) entry which is preliminary data.</text>
</comment>
<proteinExistence type="predicted"/>
<protein>
    <submittedName>
        <fullName evidence="1">DUF1102 domain-containing protein</fullName>
    </submittedName>
</protein>
<dbReference type="AlphaFoldDB" id="A0A7J3M236"/>
<accession>A0A7J3M236</accession>
<gene>
    <name evidence="1" type="ORF">ENT52_05140</name>
</gene>
<name>A0A7J3M236_ARCFL</name>